<evidence type="ECO:0000313" key="6">
    <source>
        <dbReference type="Proteomes" id="UP000184600"/>
    </source>
</evidence>
<comment type="pathway">
    <text evidence="1">Lipid metabolism; fatty acid biosynthesis.</text>
</comment>
<dbReference type="GO" id="GO:0004315">
    <property type="term" value="F:3-oxoacyl-[acyl-carrier-protein] synthase activity"/>
    <property type="evidence" value="ECO:0007669"/>
    <property type="project" value="UniProtKB-EC"/>
</dbReference>
<dbReference type="GO" id="GO:0006633">
    <property type="term" value="P:fatty acid biosynthetic process"/>
    <property type="evidence" value="ECO:0007669"/>
    <property type="project" value="UniProtKB-UniPathway"/>
</dbReference>
<name>A0A1M7YPB5_9VIBR</name>
<dbReference type="EC" id="2.3.1.41" evidence="5"/>
<dbReference type="PROSITE" id="PS52004">
    <property type="entry name" value="KS3_2"/>
    <property type="match status" value="1"/>
</dbReference>
<dbReference type="Gene3D" id="1.10.1240.100">
    <property type="match status" value="1"/>
</dbReference>
<dbReference type="RefSeq" id="WP_073579372.1">
    <property type="nucleotide sequence ID" value="NZ_AP024898.1"/>
</dbReference>
<feature type="domain" description="Carrier" evidence="3">
    <location>
        <begin position="676"/>
        <end position="751"/>
    </location>
</feature>
<dbReference type="SUPFAM" id="SSF47336">
    <property type="entry name" value="ACP-like"/>
    <property type="match status" value="1"/>
</dbReference>
<proteinExistence type="predicted"/>
<dbReference type="Pfam" id="PF00109">
    <property type="entry name" value="ketoacyl-synt"/>
    <property type="match status" value="1"/>
</dbReference>
<dbReference type="InterPro" id="IPR050091">
    <property type="entry name" value="PKS_NRPS_Biosynth_Enz"/>
</dbReference>
<evidence type="ECO:0000259" key="4">
    <source>
        <dbReference type="PROSITE" id="PS52004"/>
    </source>
</evidence>
<dbReference type="STRING" id="1117707.VQ7734_00175"/>
<accession>A0A1M7YPB5</accession>
<dbReference type="PANTHER" id="PTHR43775">
    <property type="entry name" value="FATTY ACID SYNTHASE"/>
    <property type="match status" value="1"/>
</dbReference>
<dbReference type="InterPro" id="IPR020841">
    <property type="entry name" value="PKS_Beta-ketoAc_synthase_dom"/>
</dbReference>
<dbReference type="AlphaFoldDB" id="A0A1M7YPB5"/>
<dbReference type="PROSITE" id="PS00606">
    <property type="entry name" value="KS3_1"/>
    <property type="match status" value="1"/>
</dbReference>
<keyword evidence="6" id="KW-1185">Reference proteome</keyword>
<protein>
    <submittedName>
        <fullName evidence="5">Phthiocerol/phenolphthiocerol synthesis polyketide synthase type I PpsE</fullName>
        <ecNumber evidence="5">2.3.1.41</ecNumber>
    </submittedName>
</protein>
<dbReference type="Gene3D" id="3.40.50.1820">
    <property type="entry name" value="alpha/beta hydrolase"/>
    <property type="match status" value="1"/>
</dbReference>
<evidence type="ECO:0000313" key="5">
    <source>
        <dbReference type="EMBL" id="SHO54461.1"/>
    </source>
</evidence>
<dbReference type="SUPFAM" id="SSF53901">
    <property type="entry name" value="Thiolase-like"/>
    <property type="match status" value="1"/>
</dbReference>
<reference evidence="6" key="1">
    <citation type="submission" date="2016-12" db="EMBL/GenBank/DDBJ databases">
        <authorList>
            <person name="Rodrigo-Torres L."/>
            <person name="Arahal R.D."/>
            <person name="Lucena T."/>
        </authorList>
    </citation>
    <scope>NUCLEOTIDE SEQUENCE [LARGE SCALE GENOMIC DNA]</scope>
</reference>
<dbReference type="UniPathway" id="UPA00094"/>
<dbReference type="InterPro" id="IPR001031">
    <property type="entry name" value="Thioesterase"/>
</dbReference>
<dbReference type="Pfam" id="PF00550">
    <property type="entry name" value="PP-binding"/>
    <property type="match status" value="1"/>
</dbReference>
<evidence type="ECO:0000256" key="2">
    <source>
        <dbReference type="ARBA" id="ARBA00022679"/>
    </source>
</evidence>
<dbReference type="InterPro" id="IPR036736">
    <property type="entry name" value="ACP-like_sf"/>
</dbReference>
<keyword evidence="5" id="KW-0012">Acyltransferase</keyword>
<dbReference type="Pfam" id="PF02801">
    <property type="entry name" value="Ketoacyl-synt_C"/>
    <property type="match status" value="1"/>
</dbReference>
<dbReference type="CDD" id="cd00833">
    <property type="entry name" value="PKS"/>
    <property type="match status" value="1"/>
</dbReference>
<organism evidence="5 6">
    <name type="scientific">Vibrio quintilis</name>
    <dbReference type="NCBI Taxonomy" id="1117707"/>
    <lineage>
        <taxon>Bacteria</taxon>
        <taxon>Pseudomonadati</taxon>
        <taxon>Pseudomonadota</taxon>
        <taxon>Gammaproteobacteria</taxon>
        <taxon>Vibrionales</taxon>
        <taxon>Vibrionaceae</taxon>
        <taxon>Vibrio</taxon>
    </lineage>
</organism>
<dbReference type="InterPro" id="IPR032821">
    <property type="entry name" value="PKS_assoc"/>
</dbReference>
<dbReference type="SMART" id="SM00825">
    <property type="entry name" value="PKS_KS"/>
    <property type="match status" value="1"/>
</dbReference>
<sequence>MDKNGIEIAIVGMAGKYPQAGNIDAFFENLKQGKECLSTFTDEELKQCDPFYSPKSDYVKRAGIIDNSTGFDNKFFNIPNREALLVDPQQRVFLQTAWHALEDAGCDPLDYEGEIALYGGSSSNTYLTHHIFNSEYFQEIGQYPVVLGNEKDFLCTRVSHALNLKGPSMTIQTGCSTSLVAVHMACQSLLNGECDMAMAGGITIRFPKKSGYKYQDGGILSPDGYCRPFDQDACGTVVSDGCGIVVLKLLEDAIRDRDQIYCVIKGSAINNDGQDKMGFTSPSASGQSRAMADAIHLSGIDADHVAYVETHGTGTKLGDPIEINGLKDIYHGSRGQKVQLGAVKANIGHTDTASGVTGLIKVALMLKHRVLLPQINFNQPNPLLGLEHSQLEVNTRLRDWEDTDIPRYAAVSSFGLGGTNAHMILESADIYRQQPVRSESHTSQLFLFSGRTGPDLINNSNQIVSAIRQRPEENLADVAYTLAVGRHHFEYRKLIRATDAEQLSQSLQSLSQSMANDPVKINRIKIYQRQELSLPDEFITESDFVNLAPSLEGQHFLPGLLMKLIPGQLDIDMVYTNEFIDKVMIHGYSAAGKKVAETDFDISCLSHQDVQNLLGWLWENGLDVDWKSICAGLPASKVSLPGYVFDTTTFEIEPHFNREFSAETLPQAGQPAETALTLESIKEKIRTLWLDDLGEEIPSEDADIYELCGDSFSALQMNVELEDYYEIALSNKTFIEKNTLDKLARVIHDLKHTGSESTLDEHIVCFREEGHLTPVFLIHPAGGTVMGCKELARNFPEGYPVYGIQYPFRDEGNDILSMVDLARYYNEKISALCPEGNLILGGHSFGGNAALEMALQFEKAGRTIEHVIMFDSHPPQAYFSNTVFSEQQFLDSFPVICGMLFNTKAPLADMKNNTLEEVVDYLKEKGWIPWGFNIEEFKLYYELWRSNHNTLRTHMPEDKINANLVFFKAEVFQPQEILDVLNISLIEGTELAQWQRFAQSMIQEFVVPGTHYTMLEKENVGAISAHLNQLLAVPAEA</sequence>
<dbReference type="Pfam" id="PF16197">
    <property type="entry name" value="KAsynt_C_assoc"/>
    <property type="match status" value="1"/>
</dbReference>
<dbReference type="SUPFAM" id="SSF53474">
    <property type="entry name" value="alpha/beta-Hydrolases"/>
    <property type="match status" value="1"/>
</dbReference>
<dbReference type="OrthoDB" id="9778690at2"/>
<evidence type="ECO:0000256" key="1">
    <source>
        <dbReference type="ARBA" id="ARBA00005194"/>
    </source>
</evidence>
<feature type="domain" description="Ketosynthase family 3 (KS3)" evidence="4">
    <location>
        <begin position="5"/>
        <end position="427"/>
    </location>
</feature>
<evidence type="ECO:0000259" key="3">
    <source>
        <dbReference type="PROSITE" id="PS50075"/>
    </source>
</evidence>
<dbReference type="PANTHER" id="PTHR43775:SF51">
    <property type="entry name" value="INACTIVE PHENOLPHTHIOCEROL SYNTHESIS POLYKETIDE SYNTHASE TYPE I PKS1-RELATED"/>
    <property type="match status" value="1"/>
</dbReference>
<dbReference type="Gene3D" id="1.10.1200.10">
    <property type="entry name" value="ACP-like"/>
    <property type="match status" value="1"/>
</dbReference>
<dbReference type="Gene3D" id="3.40.47.10">
    <property type="match status" value="1"/>
</dbReference>
<dbReference type="Proteomes" id="UP000184600">
    <property type="component" value="Unassembled WGS sequence"/>
</dbReference>
<dbReference type="InterPro" id="IPR018201">
    <property type="entry name" value="Ketoacyl_synth_AS"/>
</dbReference>
<keyword evidence="2 5" id="KW-0808">Transferase</keyword>
<dbReference type="InterPro" id="IPR016039">
    <property type="entry name" value="Thiolase-like"/>
</dbReference>
<dbReference type="InterPro" id="IPR009081">
    <property type="entry name" value="PP-bd_ACP"/>
</dbReference>
<dbReference type="InterPro" id="IPR029058">
    <property type="entry name" value="AB_hydrolase_fold"/>
</dbReference>
<gene>
    <name evidence="5" type="primary">ppsE</name>
    <name evidence="5" type="ORF">VQ7734_00175</name>
</gene>
<dbReference type="Pfam" id="PF00975">
    <property type="entry name" value="Thioesterase"/>
    <property type="match status" value="1"/>
</dbReference>
<dbReference type="EMBL" id="FRFG01000003">
    <property type="protein sequence ID" value="SHO54461.1"/>
    <property type="molecule type" value="Genomic_DNA"/>
</dbReference>
<dbReference type="GO" id="GO:0004312">
    <property type="term" value="F:fatty acid synthase activity"/>
    <property type="evidence" value="ECO:0007669"/>
    <property type="project" value="TreeGrafter"/>
</dbReference>
<dbReference type="PROSITE" id="PS50075">
    <property type="entry name" value="CARRIER"/>
    <property type="match status" value="1"/>
</dbReference>
<dbReference type="InterPro" id="IPR014030">
    <property type="entry name" value="Ketoacyl_synth_N"/>
</dbReference>
<dbReference type="InterPro" id="IPR014031">
    <property type="entry name" value="Ketoacyl_synth_C"/>
</dbReference>